<protein>
    <recommendedName>
        <fullName evidence="1">DUF8033 domain-containing protein</fullName>
    </recommendedName>
</protein>
<feature type="domain" description="DUF8033" evidence="1">
    <location>
        <begin position="14"/>
        <end position="51"/>
    </location>
</feature>
<dbReference type="Pfam" id="PF26096">
    <property type="entry name" value="DUF8033"/>
    <property type="match status" value="1"/>
</dbReference>
<name>A0A6J7X5A7_9CAUD</name>
<reference evidence="2" key="1">
    <citation type="submission" date="2020-05" db="EMBL/GenBank/DDBJ databases">
        <authorList>
            <person name="Chiriac C."/>
            <person name="Salcher M."/>
            <person name="Ghai R."/>
            <person name="Kavagutti S V."/>
        </authorList>
    </citation>
    <scope>NUCLEOTIDE SEQUENCE</scope>
</reference>
<accession>A0A6J7X5A7</accession>
<evidence type="ECO:0000259" key="1">
    <source>
        <dbReference type="Pfam" id="PF26096"/>
    </source>
</evidence>
<sequence>MNRYKQNLKIVDDMIISYSTHVANIDHEKGIILQKKWYSATTQKHINYVAREFNYKVQSINQ</sequence>
<organism evidence="2">
    <name type="scientific">uncultured Caudovirales phage</name>
    <dbReference type="NCBI Taxonomy" id="2100421"/>
    <lineage>
        <taxon>Viruses</taxon>
        <taxon>Duplodnaviria</taxon>
        <taxon>Heunggongvirae</taxon>
        <taxon>Uroviricota</taxon>
        <taxon>Caudoviricetes</taxon>
        <taxon>Peduoviridae</taxon>
        <taxon>Maltschvirus</taxon>
        <taxon>Maltschvirus maltsch</taxon>
    </lineage>
</organism>
<proteinExistence type="predicted"/>
<evidence type="ECO:0000313" key="2">
    <source>
        <dbReference type="EMBL" id="CAB5224280.1"/>
    </source>
</evidence>
<dbReference type="InterPro" id="IPR058346">
    <property type="entry name" value="DUF8033"/>
</dbReference>
<dbReference type="EMBL" id="LR798330">
    <property type="protein sequence ID" value="CAB5224280.1"/>
    <property type="molecule type" value="Genomic_DNA"/>
</dbReference>
<gene>
    <name evidence="2" type="ORF">UFOVP386_42</name>
</gene>